<dbReference type="PROSITE" id="PS51257">
    <property type="entry name" value="PROKAR_LIPOPROTEIN"/>
    <property type="match status" value="1"/>
</dbReference>
<dbReference type="RefSeq" id="WP_345540036.1">
    <property type="nucleotide sequence ID" value="NZ_BAABGJ010000073.1"/>
</dbReference>
<gene>
    <name evidence="1" type="ORF">GCM10023165_39480</name>
</gene>
<keyword evidence="2" id="KW-1185">Reference proteome</keyword>
<evidence type="ECO:0008006" key="3">
    <source>
        <dbReference type="Google" id="ProtNLM"/>
    </source>
</evidence>
<accession>A0ABP8I500</accession>
<dbReference type="EMBL" id="BAABGJ010000073">
    <property type="protein sequence ID" value="GAA4351333.1"/>
    <property type="molecule type" value="Genomic_DNA"/>
</dbReference>
<name>A0ABP8I500_9BURK</name>
<organism evidence="1 2">
    <name type="scientific">Variovorax defluvii</name>
    <dbReference type="NCBI Taxonomy" id="913761"/>
    <lineage>
        <taxon>Bacteria</taxon>
        <taxon>Pseudomonadati</taxon>
        <taxon>Pseudomonadota</taxon>
        <taxon>Betaproteobacteria</taxon>
        <taxon>Burkholderiales</taxon>
        <taxon>Comamonadaceae</taxon>
        <taxon>Variovorax</taxon>
    </lineage>
</organism>
<evidence type="ECO:0000313" key="1">
    <source>
        <dbReference type="EMBL" id="GAA4351333.1"/>
    </source>
</evidence>
<reference evidence="2" key="1">
    <citation type="journal article" date="2019" name="Int. J. Syst. Evol. Microbiol.">
        <title>The Global Catalogue of Microorganisms (GCM) 10K type strain sequencing project: providing services to taxonomists for standard genome sequencing and annotation.</title>
        <authorList>
            <consortium name="The Broad Institute Genomics Platform"/>
            <consortium name="The Broad Institute Genome Sequencing Center for Infectious Disease"/>
            <person name="Wu L."/>
            <person name="Ma J."/>
        </authorList>
    </citation>
    <scope>NUCLEOTIDE SEQUENCE [LARGE SCALE GENOMIC DNA]</scope>
    <source>
        <strain evidence="2">JCM 17804</strain>
    </source>
</reference>
<dbReference type="Proteomes" id="UP001500975">
    <property type="component" value="Unassembled WGS sequence"/>
</dbReference>
<comment type="caution">
    <text evidence="1">The sequence shown here is derived from an EMBL/GenBank/DDBJ whole genome shotgun (WGS) entry which is preliminary data.</text>
</comment>
<protein>
    <recommendedName>
        <fullName evidence="3">Lipoprotein</fullName>
    </recommendedName>
</protein>
<evidence type="ECO:0000313" key="2">
    <source>
        <dbReference type="Proteomes" id="UP001500975"/>
    </source>
</evidence>
<proteinExistence type="predicted"/>
<sequence>MMTWFPRTATLVAAAVLGACGGGGGGVFFPIIGLPVPDSGSGNGSATVTLAGNVTFDSVPNTSGGLNYAALSAKPVRGAVVEILDANSTVVASTATDGAGAYAVAVPANTTVSVRVKAQLLRSGAGANWDVSVRDNTQGDALYSMDSGAFPTGTTTLTRNVHAPSGWNGSSYASTRVAGPFAVLDTVYATQAKVLSVAPSTAFPPLRVFWSVNNVPATGDTTAGQIGTTFFTNSTGANAVRAIYVLGKENVDTDEYDSSVIAHEWGHYYQSAFSRDDSPGGGHSLTDRLDRRLAFSEGWGNAWSGIALGRSNYSDSVGTGQALGSNFDLRGRAPSPPGWYREGSVQSIFWNLNNQVGFKPIHDALTSTSFKSGVAVTSIHPFSVVFNAVAPGSASALNTLLTDQSIAVPNDPFAANETNNGNVATALPMYRPAAVGGGATQACVTNEADPTRAGNKLGSYAYLRFTAPAQRSYAIGLSVIGGTAGTDPDFVVYQGQRVGQGLSTIVGNETGSVSLAQGEAVLVVNDFNNVSANTCFNVTIN</sequence>